<reference evidence="10" key="1">
    <citation type="submission" date="2019-08" db="EMBL/GenBank/DDBJ databases">
        <authorList>
            <person name="Kucharzyk K."/>
            <person name="Murdoch R.W."/>
            <person name="Higgins S."/>
            <person name="Loffler F."/>
        </authorList>
    </citation>
    <scope>NUCLEOTIDE SEQUENCE</scope>
</reference>
<dbReference type="AlphaFoldDB" id="A0A644Y3B1"/>
<feature type="transmembrane region" description="Helical" evidence="7">
    <location>
        <begin position="231"/>
        <end position="257"/>
    </location>
</feature>
<proteinExistence type="inferred from homology"/>
<evidence type="ECO:0000313" key="10">
    <source>
        <dbReference type="EMBL" id="MPM22411.1"/>
    </source>
</evidence>
<dbReference type="InterPro" id="IPR025857">
    <property type="entry name" value="MacB_PCD"/>
</dbReference>
<protein>
    <submittedName>
        <fullName evidence="10">Macrolide export ATP-binding/permease protein MacB</fullName>
        <ecNumber evidence="10">3.6.3.-</ecNumber>
    </submittedName>
</protein>
<evidence type="ECO:0000256" key="2">
    <source>
        <dbReference type="ARBA" id="ARBA00022475"/>
    </source>
</evidence>
<keyword evidence="3 7" id="KW-0812">Transmembrane</keyword>
<evidence type="ECO:0000256" key="7">
    <source>
        <dbReference type="SAM" id="Phobius"/>
    </source>
</evidence>
<keyword evidence="10" id="KW-0547">Nucleotide-binding</keyword>
<organism evidence="10">
    <name type="scientific">bioreactor metagenome</name>
    <dbReference type="NCBI Taxonomy" id="1076179"/>
    <lineage>
        <taxon>unclassified sequences</taxon>
        <taxon>metagenomes</taxon>
        <taxon>ecological metagenomes</taxon>
    </lineage>
</organism>
<feature type="transmembrane region" description="Helical" evidence="7">
    <location>
        <begin position="318"/>
        <end position="338"/>
    </location>
</feature>
<evidence type="ECO:0000256" key="4">
    <source>
        <dbReference type="ARBA" id="ARBA00022989"/>
    </source>
</evidence>
<evidence type="ECO:0000256" key="5">
    <source>
        <dbReference type="ARBA" id="ARBA00023136"/>
    </source>
</evidence>
<dbReference type="GO" id="GO:0005524">
    <property type="term" value="F:ATP binding"/>
    <property type="evidence" value="ECO:0007669"/>
    <property type="project" value="UniProtKB-KW"/>
</dbReference>
<evidence type="ECO:0000259" key="9">
    <source>
        <dbReference type="Pfam" id="PF12704"/>
    </source>
</evidence>
<sequence length="355" mass="37640">MSVIVLVSIAQSTTSSITSAISSMGSDLLTVTITDEDVTLSADDYMSLEDYDSIAGVAPYLTVSSTARYGSNYTTVSAIGVTEEYMDVAGLDLESGRAIASSDLDWRTNVAVIGTEVAGELYESYDVLGKTFTMSGKTFTIIGLLAESGSNSSGSLDSRILIPLTVAERVADSTAITTCYVKAASVNDVDMAQALTEYKMLLLTRDEDTYEVYNMSELLDTLDDVMSTLSLMLGGIAAISLLVGGIGIMNIMLVSVAERTREIGIRKAIGARRSHIMMQFLIEACVLSILGGLLGLGLSALGLQIFAMVADMTIAMEWRAAIAALVFCIVIGMVFGSYPAAKASKMTPIDALQRN</sequence>
<dbReference type="GO" id="GO:0022857">
    <property type="term" value="F:transmembrane transporter activity"/>
    <property type="evidence" value="ECO:0007669"/>
    <property type="project" value="TreeGrafter"/>
</dbReference>
<comment type="subcellular location">
    <subcellularLocation>
        <location evidence="1">Cell membrane</location>
        <topology evidence="1">Multi-pass membrane protein</topology>
    </subcellularLocation>
</comment>
<dbReference type="Pfam" id="PF12704">
    <property type="entry name" value="MacB_PCD"/>
    <property type="match status" value="1"/>
</dbReference>
<dbReference type="Pfam" id="PF02687">
    <property type="entry name" value="FtsX"/>
    <property type="match status" value="1"/>
</dbReference>
<accession>A0A644Y3B1</accession>
<dbReference type="InterPro" id="IPR003838">
    <property type="entry name" value="ABC3_permease_C"/>
</dbReference>
<comment type="caution">
    <text evidence="10">The sequence shown here is derived from an EMBL/GenBank/DDBJ whole genome shotgun (WGS) entry which is preliminary data.</text>
</comment>
<evidence type="ECO:0000256" key="6">
    <source>
        <dbReference type="ARBA" id="ARBA00038076"/>
    </source>
</evidence>
<feature type="transmembrane region" description="Helical" evidence="7">
    <location>
        <begin position="278"/>
        <end position="306"/>
    </location>
</feature>
<dbReference type="GO" id="GO:0016787">
    <property type="term" value="F:hydrolase activity"/>
    <property type="evidence" value="ECO:0007669"/>
    <property type="project" value="UniProtKB-KW"/>
</dbReference>
<evidence type="ECO:0000259" key="8">
    <source>
        <dbReference type="Pfam" id="PF02687"/>
    </source>
</evidence>
<feature type="domain" description="MacB-like periplasmic core" evidence="9">
    <location>
        <begin position="1"/>
        <end position="194"/>
    </location>
</feature>
<keyword evidence="2" id="KW-1003">Cell membrane</keyword>
<feature type="domain" description="ABC3 transporter permease C-terminal" evidence="8">
    <location>
        <begin position="236"/>
        <end position="348"/>
    </location>
</feature>
<keyword evidence="5 7" id="KW-0472">Membrane</keyword>
<evidence type="ECO:0000256" key="1">
    <source>
        <dbReference type="ARBA" id="ARBA00004651"/>
    </source>
</evidence>
<keyword evidence="10" id="KW-0378">Hydrolase</keyword>
<name>A0A644Y3B1_9ZZZZ</name>
<dbReference type="InterPro" id="IPR050250">
    <property type="entry name" value="Macrolide_Exporter_MacB"/>
</dbReference>
<dbReference type="EMBL" id="VSSQ01003806">
    <property type="protein sequence ID" value="MPM22411.1"/>
    <property type="molecule type" value="Genomic_DNA"/>
</dbReference>
<gene>
    <name evidence="10" type="primary">macB_41</name>
    <name evidence="10" type="ORF">SDC9_68866</name>
</gene>
<keyword evidence="4 7" id="KW-1133">Transmembrane helix</keyword>
<dbReference type="PANTHER" id="PTHR30572:SF4">
    <property type="entry name" value="ABC TRANSPORTER PERMEASE YTRF"/>
    <property type="match status" value="1"/>
</dbReference>
<dbReference type="GO" id="GO:0005886">
    <property type="term" value="C:plasma membrane"/>
    <property type="evidence" value="ECO:0007669"/>
    <property type="project" value="UniProtKB-SubCell"/>
</dbReference>
<dbReference type="EC" id="3.6.3.-" evidence="10"/>
<comment type="similarity">
    <text evidence="6">Belongs to the ABC-4 integral membrane protein family.</text>
</comment>
<keyword evidence="10" id="KW-0067">ATP-binding</keyword>
<evidence type="ECO:0000256" key="3">
    <source>
        <dbReference type="ARBA" id="ARBA00022692"/>
    </source>
</evidence>
<dbReference type="PANTHER" id="PTHR30572">
    <property type="entry name" value="MEMBRANE COMPONENT OF TRANSPORTER-RELATED"/>
    <property type="match status" value="1"/>
</dbReference>